<dbReference type="InterPro" id="IPR028973">
    <property type="entry name" value="PhnB-like"/>
</dbReference>
<protein>
    <submittedName>
        <fullName evidence="2">VOC family protein</fullName>
    </submittedName>
</protein>
<comment type="caution">
    <text evidence="2">The sequence shown here is derived from an EMBL/GenBank/DDBJ whole genome shotgun (WGS) entry which is preliminary data.</text>
</comment>
<reference evidence="2" key="3">
    <citation type="submission" date="2022-05" db="EMBL/GenBank/DDBJ databases">
        <title>Comparative genomics of Staphylococcus equorum isolates.</title>
        <authorList>
            <person name="Luelf R.H."/>
        </authorList>
    </citation>
    <scope>NUCLEOTIDE SEQUENCE</scope>
    <source>
        <strain evidence="2">TMW 2.2497</strain>
    </source>
</reference>
<dbReference type="EMBL" id="LNPX01000021">
    <property type="protein sequence ID" value="OEK57654.1"/>
    <property type="molecule type" value="Genomic_DNA"/>
</dbReference>
<gene>
    <name evidence="3" type="ORF">ASS94_05560</name>
    <name evidence="2" type="ORF">M4L89_00815</name>
</gene>
<organism evidence="2 5">
    <name type="scientific">Staphylococcus equorum</name>
    <dbReference type="NCBI Taxonomy" id="246432"/>
    <lineage>
        <taxon>Bacteria</taxon>
        <taxon>Bacillati</taxon>
        <taxon>Bacillota</taxon>
        <taxon>Bacilli</taxon>
        <taxon>Bacillales</taxon>
        <taxon>Staphylococcaceae</taxon>
        <taxon>Staphylococcus</taxon>
    </lineage>
</organism>
<evidence type="ECO:0000259" key="1">
    <source>
        <dbReference type="Pfam" id="PF06983"/>
    </source>
</evidence>
<dbReference type="SUPFAM" id="SSF54593">
    <property type="entry name" value="Glyoxalase/Bleomycin resistance protein/Dihydroxybiphenyl dioxygenase"/>
    <property type="match status" value="1"/>
</dbReference>
<dbReference type="Gene3D" id="3.10.180.10">
    <property type="entry name" value="2,3-Dihydroxybiphenyl 1,2-Dioxygenase, domain 1"/>
    <property type="match status" value="1"/>
</dbReference>
<proteinExistence type="predicted"/>
<sequence length="139" mass="15446">MELSPYLQLNGNAREAIEFYENTFGAKNLGIMTYGDLPEDPGFSLPENTKDLISHSALEIENSKIMIVDTFPGYPSQEGNVVIICITLNNKNKASQIFETLGKEGQIEMPLSETGFSPAFGVVKDKFGVRFQIYTEVNE</sequence>
<evidence type="ECO:0000313" key="5">
    <source>
        <dbReference type="Proteomes" id="UP001152422"/>
    </source>
</evidence>
<dbReference type="GeneID" id="69846040"/>
<dbReference type="PANTHER" id="PTHR33990:SF1">
    <property type="entry name" value="PROTEIN YJDN"/>
    <property type="match status" value="1"/>
</dbReference>
<dbReference type="RefSeq" id="WP_002512323.1">
    <property type="nucleotide sequence ID" value="NZ_CP013114.1"/>
</dbReference>
<name>A0A1E5TK59_9STAP</name>
<evidence type="ECO:0000313" key="2">
    <source>
        <dbReference type="EMBL" id="MDG0844782.1"/>
    </source>
</evidence>
<dbReference type="KEGG" id="seqo:SE1039_11420"/>
<dbReference type="Proteomes" id="UP001152422">
    <property type="component" value="Unassembled WGS sequence"/>
</dbReference>
<dbReference type="InterPro" id="IPR029068">
    <property type="entry name" value="Glyas_Bleomycin-R_OHBP_Dase"/>
</dbReference>
<dbReference type="CDD" id="cd06588">
    <property type="entry name" value="PhnB_like"/>
    <property type="match status" value="1"/>
</dbReference>
<feature type="domain" description="PhnB-like" evidence="1">
    <location>
        <begin position="3"/>
        <end position="133"/>
    </location>
</feature>
<evidence type="ECO:0000313" key="3">
    <source>
        <dbReference type="EMBL" id="OEK57654.1"/>
    </source>
</evidence>
<accession>A0A1E5TK59</accession>
<evidence type="ECO:0000313" key="4">
    <source>
        <dbReference type="Proteomes" id="UP000095464"/>
    </source>
</evidence>
<reference evidence="3" key="2">
    <citation type="submission" date="2015-11" db="EMBL/GenBank/DDBJ databases">
        <authorList>
            <person name="Wolfe B.E."/>
        </authorList>
    </citation>
    <scope>NUCLEOTIDE SEQUENCE</scope>
    <source>
        <strain evidence="3">738_7</strain>
    </source>
</reference>
<keyword evidence="5" id="KW-1185">Reference proteome</keyword>
<dbReference type="Proteomes" id="UP000095464">
    <property type="component" value="Unassembled WGS sequence"/>
</dbReference>
<dbReference type="EMBL" id="JAMBQA010000001">
    <property type="protein sequence ID" value="MDG0844782.1"/>
    <property type="molecule type" value="Genomic_DNA"/>
</dbReference>
<dbReference type="Pfam" id="PF06983">
    <property type="entry name" value="3-dmu-9_3-mt"/>
    <property type="match status" value="1"/>
</dbReference>
<dbReference type="AlphaFoldDB" id="A0A1E5TK59"/>
<reference evidence="4" key="1">
    <citation type="submission" date="2015-11" db="EMBL/GenBank/DDBJ databases">
        <title>Genomic diversity of Staphylococcus saprophyticus strains from urinary tract infections, animal surfaces, and fermented foods.</title>
        <authorList>
            <person name="Wolfe B.E."/>
        </authorList>
    </citation>
    <scope>NUCLEOTIDE SEQUENCE [LARGE SCALE GENOMIC DNA]</scope>
    <source>
        <strain evidence="4">738_7</strain>
    </source>
</reference>
<dbReference type="PANTHER" id="PTHR33990">
    <property type="entry name" value="PROTEIN YJDN-RELATED"/>
    <property type="match status" value="1"/>
</dbReference>